<keyword evidence="2" id="KW-0732">Signal</keyword>
<dbReference type="Pfam" id="PF01607">
    <property type="entry name" value="CBM_14"/>
    <property type="match status" value="1"/>
</dbReference>
<name>A0A914WJY1_9BILA</name>
<feature type="domain" description="Chitin-binding type-2" evidence="3">
    <location>
        <begin position="51"/>
        <end position="109"/>
    </location>
</feature>
<evidence type="ECO:0000256" key="1">
    <source>
        <dbReference type="SAM" id="MobiDB-lite"/>
    </source>
</evidence>
<dbReference type="SUPFAM" id="SSF57625">
    <property type="entry name" value="Invertebrate chitin-binding proteins"/>
    <property type="match status" value="1"/>
</dbReference>
<proteinExistence type="predicted"/>
<feature type="compositionally biased region" description="Polar residues" evidence="1">
    <location>
        <begin position="37"/>
        <end position="47"/>
    </location>
</feature>
<feature type="region of interest" description="Disordered" evidence="1">
    <location>
        <begin position="26"/>
        <end position="47"/>
    </location>
</feature>
<reference evidence="5" key="1">
    <citation type="submission" date="2022-11" db="UniProtKB">
        <authorList>
            <consortium name="WormBaseParasite"/>
        </authorList>
    </citation>
    <scope>IDENTIFICATION</scope>
</reference>
<protein>
    <submittedName>
        <fullName evidence="5">Chitin-binding type-2 domain-containing protein</fullName>
    </submittedName>
</protein>
<evidence type="ECO:0000313" key="4">
    <source>
        <dbReference type="Proteomes" id="UP000887566"/>
    </source>
</evidence>
<feature type="compositionally biased region" description="Low complexity" evidence="1">
    <location>
        <begin position="26"/>
        <end position="36"/>
    </location>
</feature>
<dbReference type="WBParaSite" id="PSAMB.scaffold4081size15776.g23371.t1">
    <property type="protein sequence ID" value="PSAMB.scaffold4081size15776.g23371.t1"/>
    <property type="gene ID" value="PSAMB.scaffold4081size15776.g23371"/>
</dbReference>
<evidence type="ECO:0000256" key="2">
    <source>
        <dbReference type="SAM" id="SignalP"/>
    </source>
</evidence>
<dbReference type="GO" id="GO:0005576">
    <property type="term" value="C:extracellular region"/>
    <property type="evidence" value="ECO:0007669"/>
    <property type="project" value="InterPro"/>
</dbReference>
<dbReference type="InterPro" id="IPR036508">
    <property type="entry name" value="Chitin-bd_dom_sf"/>
</dbReference>
<organism evidence="4 5">
    <name type="scientific">Plectus sambesii</name>
    <dbReference type="NCBI Taxonomy" id="2011161"/>
    <lineage>
        <taxon>Eukaryota</taxon>
        <taxon>Metazoa</taxon>
        <taxon>Ecdysozoa</taxon>
        <taxon>Nematoda</taxon>
        <taxon>Chromadorea</taxon>
        <taxon>Plectida</taxon>
        <taxon>Plectina</taxon>
        <taxon>Plectoidea</taxon>
        <taxon>Plectidae</taxon>
        <taxon>Plectus</taxon>
    </lineage>
</organism>
<dbReference type="GO" id="GO:0008061">
    <property type="term" value="F:chitin binding"/>
    <property type="evidence" value="ECO:0007669"/>
    <property type="project" value="InterPro"/>
</dbReference>
<dbReference type="InterPro" id="IPR002557">
    <property type="entry name" value="Chitin-bd_dom"/>
</dbReference>
<dbReference type="PROSITE" id="PS50940">
    <property type="entry name" value="CHIT_BIND_II"/>
    <property type="match status" value="1"/>
</dbReference>
<dbReference type="Proteomes" id="UP000887566">
    <property type="component" value="Unplaced"/>
</dbReference>
<evidence type="ECO:0000259" key="3">
    <source>
        <dbReference type="PROSITE" id="PS50940"/>
    </source>
</evidence>
<dbReference type="AlphaFoldDB" id="A0A914WJY1"/>
<sequence>MMLTGFVALSLVAVVVESCGGIKTTTSPPLTTESSTRGIDTTKTTTSSSQGISCKGQAEGAYLRDPNNCQLFYRCVYGQPVKFNCAPPTVYNPVIMNCDYKTNVPECNNA</sequence>
<evidence type="ECO:0000313" key="5">
    <source>
        <dbReference type="WBParaSite" id="PSAMB.scaffold4081size15776.g23371.t1"/>
    </source>
</evidence>
<keyword evidence="4" id="KW-1185">Reference proteome</keyword>
<dbReference type="SMART" id="SM00494">
    <property type="entry name" value="ChtBD2"/>
    <property type="match status" value="1"/>
</dbReference>
<accession>A0A914WJY1</accession>
<feature type="chain" id="PRO_5036743756" evidence="2">
    <location>
        <begin position="19"/>
        <end position="110"/>
    </location>
</feature>
<feature type="signal peptide" evidence="2">
    <location>
        <begin position="1"/>
        <end position="18"/>
    </location>
</feature>
<dbReference type="Gene3D" id="3.20.20.80">
    <property type="entry name" value="Glycosidases"/>
    <property type="match status" value="1"/>
</dbReference>